<dbReference type="Pfam" id="PF00319">
    <property type="entry name" value="SRF-TF"/>
    <property type="match status" value="1"/>
</dbReference>
<name>R7W5Q2_AEGTA</name>
<dbReference type="InterPro" id="IPR036879">
    <property type="entry name" value="TF_MADSbox_sf"/>
</dbReference>
<dbReference type="OMA" id="HAYIVND"/>
<dbReference type="GO" id="GO:0000981">
    <property type="term" value="F:DNA-binding transcription factor activity, RNA polymerase II-specific"/>
    <property type="evidence" value="ECO:0007669"/>
    <property type="project" value="InterPro"/>
</dbReference>
<keyword evidence="2" id="KW-0805">Transcription regulation</keyword>
<dbReference type="PRINTS" id="PR00404">
    <property type="entry name" value="MADSDOMAIN"/>
</dbReference>
<keyword evidence="4" id="KW-0804">Transcription</keyword>
<dbReference type="InterPro" id="IPR033897">
    <property type="entry name" value="SRF-like_MADS-box"/>
</dbReference>
<dbReference type="PANTHER" id="PTHR48019">
    <property type="entry name" value="SERUM RESPONSE FACTOR HOMOLOG"/>
    <property type="match status" value="1"/>
</dbReference>
<sequence length="124" mass="14400">MARKKVTLQYTPNDSTRRGTFKKRHRGLMKKASELAILCDVRACVLVYDEGEMVPEVFPSHVGAVKILNIFKNMPELEQYKKMMNQEGFLRERIDKLRDQLRKFGREAGTTRDPPAQGHVWQPP</sequence>
<keyword evidence="5" id="KW-0539">Nucleus</keyword>
<proteinExistence type="predicted"/>
<dbReference type="SUPFAM" id="SSF55455">
    <property type="entry name" value="SRF-like"/>
    <property type="match status" value="1"/>
</dbReference>
<dbReference type="SMART" id="SM00432">
    <property type="entry name" value="MADS"/>
    <property type="match status" value="1"/>
</dbReference>
<accession>R7W5Q2</accession>
<dbReference type="Gene3D" id="3.40.1810.10">
    <property type="entry name" value="Transcription factor, MADS-box"/>
    <property type="match status" value="1"/>
</dbReference>
<dbReference type="GO" id="GO:0046983">
    <property type="term" value="F:protein dimerization activity"/>
    <property type="evidence" value="ECO:0007669"/>
    <property type="project" value="InterPro"/>
</dbReference>
<dbReference type="GO" id="GO:0005634">
    <property type="term" value="C:nucleus"/>
    <property type="evidence" value="ECO:0007669"/>
    <property type="project" value="UniProtKB-SubCell"/>
</dbReference>
<evidence type="ECO:0000256" key="5">
    <source>
        <dbReference type="ARBA" id="ARBA00023242"/>
    </source>
</evidence>
<dbReference type="PROSITE" id="PS50066">
    <property type="entry name" value="MADS_BOX_2"/>
    <property type="match status" value="1"/>
</dbReference>
<evidence type="ECO:0000256" key="2">
    <source>
        <dbReference type="ARBA" id="ARBA00023015"/>
    </source>
</evidence>
<evidence type="ECO:0000313" key="6">
    <source>
        <dbReference type="EnsemblPlants" id="EMT02801"/>
    </source>
</evidence>
<dbReference type="GO" id="GO:0000987">
    <property type="term" value="F:cis-regulatory region sequence-specific DNA binding"/>
    <property type="evidence" value="ECO:0007669"/>
    <property type="project" value="InterPro"/>
</dbReference>
<organism evidence="6">
    <name type="scientific">Aegilops tauschii</name>
    <name type="common">Tausch's goatgrass</name>
    <name type="synonym">Aegilops squarrosa</name>
    <dbReference type="NCBI Taxonomy" id="37682"/>
    <lineage>
        <taxon>Eukaryota</taxon>
        <taxon>Viridiplantae</taxon>
        <taxon>Streptophyta</taxon>
        <taxon>Embryophyta</taxon>
        <taxon>Tracheophyta</taxon>
        <taxon>Spermatophyta</taxon>
        <taxon>Magnoliopsida</taxon>
        <taxon>Liliopsida</taxon>
        <taxon>Poales</taxon>
        <taxon>Poaceae</taxon>
        <taxon>BOP clade</taxon>
        <taxon>Pooideae</taxon>
        <taxon>Triticodae</taxon>
        <taxon>Triticeae</taxon>
        <taxon>Triticinae</taxon>
        <taxon>Aegilops</taxon>
    </lineage>
</organism>
<dbReference type="GO" id="GO:0045944">
    <property type="term" value="P:positive regulation of transcription by RNA polymerase II"/>
    <property type="evidence" value="ECO:0007669"/>
    <property type="project" value="InterPro"/>
</dbReference>
<evidence type="ECO:0000256" key="3">
    <source>
        <dbReference type="ARBA" id="ARBA00023125"/>
    </source>
</evidence>
<protein>
    <submittedName>
        <fullName evidence="6">Agamous-like MADS-box protein AGL80</fullName>
    </submittedName>
</protein>
<evidence type="ECO:0000256" key="1">
    <source>
        <dbReference type="ARBA" id="ARBA00004123"/>
    </source>
</evidence>
<dbReference type="AlphaFoldDB" id="R7W5Q2"/>
<keyword evidence="3" id="KW-0238">DNA-binding</keyword>
<reference evidence="6" key="1">
    <citation type="submission" date="2015-06" db="UniProtKB">
        <authorList>
            <consortium name="EnsemblPlants"/>
        </authorList>
    </citation>
    <scope>IDENTIFICATION</scope>
</reference>
<dbReference type="EnsemblPlants" id="EMT02801">
    <property type="protein sequence ID" value="EMT02801"/>
    <property type="gene ID" value="F775_16482"/>
</dbReference>
<dbReference type="InterPro" id="IPR050142">
    <property type="entry name" value="MADS-box/MEF2_TF"/>
</dbReference>
<comment type="subcellular location">
    <subcellularLocation>
        <location evidence="1">Nucleus</location>
    </subcellularLocation>
</comment>
<evidence type="ECO:0000256" key="4">
    <source>
        <dbReference type="ARBA" id="ARBA00023163"/>
    </source>
</evidence>
<dbReference type="InterPro" id="IPR002100">
    <property type="entry name" value="TF_MADSbox"/>
</dbReference>
<dbReference type="CDD" id="cd00266">
    <property type="entry name" value="MADS_SRF_like"/>
    <property type="match status" value="1"/>
</dbReference>